<protein>
    <submittedName>
        <fullName evidence="2">Uncharacterized protein</fullName>
    </submittedName>
</protein>
<organism evidence="2 3">
    <name type="scientific">Planobispora rosea</name>
    <dbReference type="NCBI Taxonomy" id="35762"/>
    <lineage>
        <taxon>Bacteria</taxon>
        <taxon>Bacillati</taxon>
        <taxon>Actinomycetota</taxon>
        <taxon>Actinomycetes</taxon>
        <taxon>Streptosporangiales</taxon>
        <taxon>Streptosporangiaceae</taxon>
        <taxon>Planobispora</taxon>
    </lineage>
</organism>
<evidence type="ECO:0000256" key="1">
    <source>
        <dbReference type="SAM" id="MobiDB-lite"/>
    </source>
</evidence>
<dbReference type="Gene3D" id="3.40.50.300">
    <property type="entry name" value="P-loop containing nucleotide triphosphate hydrolases"/>
    <property type="match status" value="1"/>
</dbReference>
<proteinExistence type="predicted"/>
<dbReference type="RefSeq" id="WP_068921944.1">
    <property type="nucleotide sequence ID" value="NZ_BMQP01000001.1"/>
</dbReference>
<keyword evidence="3" id="KW-1185">Reference proteome</keyword>
<dbReference type="EMBL" id="BOOI01000006">
    <property type="protein sequence ID" value="GIH82362.1"/>
    <property type="molecule type" value="Genomic_DNA"/>
</dbReference>
<evidence type="ECO:0000313" key="2">
    <source>
        <dbReference type="EMBL" id="GIH82362.1"/>
    </source>
</evidence>
<dbReference type="OrthoDB" id="4542492at2"/>
<sequence>MSAEGIVAAVWGDGDTSLTSTLHAYVAKLRRYPSRHRRRPGCKGCAGRPGRTSSARSRPRAGTPRSWGDLEKYVVEQPLSERGWEMLAGNRLVTLTGPGGIGKTRLALEAAHARRDGDGPWPAEQVRCALPAEEVLHACCAGDGGAFPHRPAAEASRARWAWGGPKSWASAVARLK</sequence>
<dbReference type="AlphaFoldDB" id="A0A8J3RYF7"/>
<name>A0A8J3RYF7_PLARO</name>
<evidence type="ECO:0000313" key="3">
    <source>
        <dbReference type="Proteomes" id="UP000655044"/>
    </source>
</evidence>
<accession>A0A8J3RYF7</accession>
<dbReference type="Proteomes" id="UP000655044">
    <property type="component" value="Unassembled WGS sequence"/>
</dbReference>
<feature type="region of interest" description="Disordered" evidence="1">
    <location>
        <begin position="36"/>
        <end position="66"/>
    </location>
</feature>
<comment type="caution">
    <text evidence="2">The sequence shown here is derived from an EMBL/GenBank/DDBJ whole genome shotgun (WGS) entry which is preliminary data.</text>
</comment>
<dbReference type="InterPro" id="IPR027417">
    <property type="entry name" value="P-loop_NTPase"/>
</dbReference>
<reference evidence="2" key="1">
    <citation type="submission" date="2021-01" db="EMBL/GenBank/DDBJ databases">
        <title>Whole genome shotgun sequence of Planobispora rosea NBRC 15558.</title>
        <authorList>
            <person name="Komaki H."/>
            <person name="Tamura T."/>
        </authorList>
    </citation>
    <scope>NUCLEOTIDE SEQUENCE</scope>
    <source>
        <strain evidence="2">NBRC 15558</strain>
    </source>
</reference>
<gene>
    <name evidence="2" type="ORF">Pro02_07700</name>
</gene>